<keyword evidence="2" id="KW-1185">Reference proteome</keyword>
<accession>A0A8I5TAM1</accession>
<organism evidence="1 2">
    <name type="scientific">Pongo abelii</name>
    <name type="common">Sumatran orangutan</name>
    <name type="synonym">Pongo pygmaeus abelii</name>
    <dbReference type="NCBI Taxonomy" id="9601"/>
    <lineage>
        <taxon>Eukaryota</taxon>
        <taxon>Metazoa</taxon>
        <taxon>Chordata</taxon>
        <taxon>Craniata</taxon>
        <taxon>Vertebrata</taxon>
        <taxon>Euteleostomi</taxon>
        <taxon>Mammalia</taxon>
        <taxon>Eutheria</taxon>
        <taxon>Euarchontoglires</taxon>
        <taxon>Primates</taxon>
        <taxon>Haplorrhini</taxon>
        <taxon>Catarrhini</taxon>
        <taxon>Hominidae</taxon>
        <taxon>Pongo</taxon>
    </lineage>
</organism>
<name>A0A8I5TAM1_PONAB</name>
<sequence length="126" mass="14163">MGDPGSIFTKVILIKLVPHIGEKLFAMYTAHEEDEVGRLLERFGITQCGISYEILATCHKREKPIIFNINLLYAYHLASSNQLKVLSRISAKTDTYLVCEADTITYTSRLLLFYSLATHLAISGHS</sequence>
<reference evidence="1" key="2">
    <citation type="submission" date="2025-08" db="UniProtKB">
        <authorList>
            <consortium name="Ensembl"/>
        </authorList>
    </citation>
    <scope>IDENTIFICATION</scope>
</reference>
<reference evidence="1" key="3">
    <citation type="submission" date="2025-09" db="UniProtKB">
        <authorList>
            <consortium name="Ensembl"/>
        </authorList>
    </citation>
    <scope>IDENTIFICATION</scope>
</reference>
<dbReference type="Ensembl" id="ENSPPYT00000039368.1">
    <property type="protein sequence ID" value="ENSPPYP00000030839.1"/>
    <property type="gene ID" value="ENSPPYG00000035800.1"/>
</dbReference>
<proteinExistence type="predicted"/>
<dbReference type="AlphaFoldDB" id="A0A8I5TAM1"/>
<reference evidence="1 2" key="1">
    <citation type="submission" date="2008-02" db="EMBL/GenBank/DDBJ databases">
        <title>A 6x draft sequence assembly of the Pongo pygmaeus abelii genome.</title>
        <authorList>
            <person name="Wilson R.K."/>
            <person name="Mardis E."/>
        </authorList>
    </citation>
    <scope>NUCLEOTIDE SEQUENCE [LARGE SCALE GENOMIC DNA]</scope>
</reference>
<dbReference type="Proteomes" id="UP000001595">
    <property type="component" value="Chromosome 5"/>
</dbReference>
<protein>
    <submittedName>
        <fullName evidence="1">Uncharacterized protein</fullName>
    </submittedName>
</protein>
<evidence type="ECO:0000313" key="1">
    <source>
        <dbReference type="Ensembl" id="ENSPPYP00000030839.1"/>
    </source>
</evidence>
<evidence type="ECO:0000313" key="2">
    <source>
        <dbReference type="Proteomes" id="UP000001595"/>
    </source>
</evidence>